<gene>
    <name evidence="1" type="ORF">KQP88_03420</name>
</gene>
<evidence type="ECO:0000313" key="1">
    <source>
        <dbReference type="EMBL" id="QWU83859.1"/>
    </source>
</evidence>
<sequence length="272" mass="31003">MTGNLIHKSDLTGLDNYIQVLRRLPDSTRSFKVNLDLVPASEYGSYRIPEIAKLLAKASQHLSIWLKILPAIADLHRELETFLEKIVQSIENIRSSKDVTQQFIEQSRNRLSIFLEEIDDHRETLQTLTNGIYTILPRLIDFMNSNIYRHAHQYNLIEKNDAQSAALQNLTASIPFNQKGPALSPQARLNGARSYVFLAQKQYAEAYCAAANMDSYITRVCDLLGISFAHTLLMRKTIPASRPYVETKLMLASLKEVRRFTQWYNSLTASPA</sequence>
<accession>A0ABX8HUL7</accession>
<protein>
    <submittedName>
        <fullName evidence="1">Uncharacterized protein</fullName>
    </submittedName>
</protein>
<dbReference type="RefSeq" id="WP_216704859.1">
    <property type="nucleotide sequence ID" value="NZ_CP076668.1"/>
</dbReference>
<dbReference type="Proteomes" id="UP000683401">
    <property type="component" value="Chromosome"/>
</dbReference>
<keyword evidence="2" id="KW-1185">Reference proteome</keyword>
<organism evidence="1 2">
    <name type="scientific">Pseudomonas lijiangensis</name>
    <dbReference type="NCBI Taxonomy" id="2995658"/>
    <lineage>
        <taxon>Bacteria</taxon>
        <taxon>Pseudomonadati</taxon>
        <taxon>Pseudomonadota</taxon>
        <taxon>Gammaproteobacteria</taxon>
        <taxon>Pseudomonadales</taxon>
        <taxon>Pseudomonadaceae</taxon>
        <taxon>Pseudomonas</taxon>
    </lineage>
</organism>
<reference evidence="2" key="1">
    <citation type="submission" date="2021-06" db="EMBL/GenBank/DDBJ databases">
        <title>Identification of Pseudomonas cichorii causing bacterial leaf black spot of flue-cured tobacco, a new disease in China.</title>
        <authorList>
            <person name="Lu C.-H."/>
        </authorList>
    </citation>
    <scope>NUCLEOTIDE SEQUENCE [LARGE SCALE GENOMIC DNA]</scope>
    <source>
        <strain evidence="2">LJ2</strain>
    </source>
</reference>
<name>A0ABX8HUL7_9PSED</name>
<dbReference type="EMBL" id="CP076668">
    <property type="protein sequence ID" value="QWU83859.1"/>
    <property type="molecule type" value="Genomic_DNA"/>
</dbReference>
<proteinExistence type="predicted"/>
<evidence type="ECO:0000313" key="2">
    <source>
        <dbReference type="Proteomes" id="UP000683401"/>
    </source>
</evidence>